<evidence type="ECO:0000256" key="16">
    <source>
        <dbReference type="SAM" id="Phobius"/>
    </source>
</evidence>
<evidence type="ECO:0000256" key="9">
    <source>
        <dbReference type="ARBA" id="ARBA00037408"/>
    </source>
</evidence>
<evidence type="ECO:0000256" key="8">
    <source>
        <dbReference type="ARBA" id="ARBA00023136"/>
    </source>
</evidence>
<accession>A0A8J3FSW9</accession>
<dbReference type="GO" id="GO:0085029">
    <property type="term" value="P:extracellular matrix assembly"/>
    <property type="evidence" value="ECO:0007669"/>
    <property type="project" value="TreeGrafter"/>
</dbReference>
<evidence type="ECO:0000256" key="14">
    <source>
        <dbReference type="ARBA" id="ARBA00048168"/>
    </source>
</evidence>
<feature type="domain" description="Glycosyltransferase 2-like" evidence="17">
    <location>
        <begin position="167"/>
        <end position="333"/>
    </location>
</feature>
<feature type="transmembrane region" description="Helical" evidence="16">
    <location>
        <begin position="87"/>
        <end position="105"/>
    </location>
</feature>
<evidence type="ECO:0000256" key="11">
    <source>
        <dbReference type="ARBA" id="ARBA00042148"/>
    </source>
</evidence>
<dbReference type="GO" id="GO:0050501">
    <property type="term" value="F:hyaluronan synthase activity"/>
    <property type="evidence" value="ECO:0007669"/>
    <property type="project" value="UniProtKB-EC"/>
</dbReference>
<evidence type="ECO:0000256" key="7">
    <source>
        <dbReference type="ARBA" id="ARBA00022679"/>
    </source>
</evidence>
<evidence type="ECO:0000256" key="4">
    <source>
        <dbReference type="ARBA" id="ARBA00012207"/>
    </source>
</evidence>
<dbReference type="AlphaFoldDB" id="A0A8J3FSW9"/>
<dbReference type="Proteomes" id="UP000656042">
    <property type="component" value="Unassembled WGS sequence"/>
</dbReference>
<keyword evidence="7 18" id="KW-0808">Transferase</keyword>
<evidence type="ECO:0000313" key="19">
    <source>
        <dbReference type="Proteomes" id="UP000656042"/>
    </source>
</evidence>
<evidence type="ECO:0000256" key="3">
    <source>
        <dbReference type="ARBA" id="ARBA00006782"/>
    </source>
</evidence>
<keyword evidence="16" id="KW-1133">Transmembrane helix</keyword>
<evidence type="ECO:0000256" key="2">
    <source>
        <dbReference type="ARBA" id="ARBA00004698"/>
    </source>
</evidence>
<reference evidence="18" key="1">
    <citation type="journal article" date="2014" name="Int. J. Syst. Evol. Microbiol.">
        <title>Complete genome sequence of Corynebacterium casei LMG S-19264T (=DSM 44701T), isolated from a smear-ripened cheese.</title>
        <authorList>
            <consortium name="US DOE Joint Genome Institute (JGI-PGF)"/>
            <person name="Walter F."/>
            <person name="Albersmeier A."/>
            <person name="Kalinowski J."/>
            <person name="Ruckert C."/>
        </authorList>
    </citation>
    <scope>NUCLEOTIDE SEQUENCE</scope>
    <source>
        <strain evidence="18">CGMCC 4.7299</strain>
    </source>
</reference>
<keyword evidence="5" id="KW-1003">Cell membrane</keyword>
<evidence type="ECO:0000259" key="17">
    <source>
        <dbReference type="Pfam" id="PF00535"/>
    </source>
</evidence>
<sequence length="537" mass="60680">MLIIDRRWAPCELEMTPVTLYRATTTIRTDEESPPPVPMGAPDFGLRPSTITLPEIPRSRRPAHGTPPGRRRADRQPKVVDHRVRRGVRRFLTLLCLLPLILILARQAPNVWHAPLIAGYGFLVLFVTVLLLYVAYVHYEDPSEGTLTRRPKDLSEFPPLTANPRVSFLVAVKDEVDEIETCVRSIVDSDYDNLEVIVIDDGSTDGTTEILARLTDELGIVALSLEKNVGKKNALVLGARRATGDILAFSDSDCYLAPDALGRCVEALVRHPELGAVSGHARASNADESFFTRTQDVWYEGQFRVAKAAEAVFGTVTCVSGPLAVFRREAIYNYLPAWAGDRFLGGEFRFATDRQLTGYVLCQKWTGRQLKDQHAGSPFVTGEDHPERRWRVGYVESAKVWTTVPAATRPFFKQQVRWKKSFIRNLFFTGRYMWRRGVGPALLYYGHALWVVLAPVMAVRHLVWAPLNGLWFLTLLYLCGILLKGTAWGIAFKLDNRSSLRWRYRPFMSLISSLLLAWLLPYSLLTIRRGVWSRGAR</sequence>
<organism evidence="18 19">
    <name type="scientific">Mangrovihabitans endophyticus</name>
    <dbReference type="NCBI Taxonomy" id="1751298"/>
    <lineage>
        <taxon>Bacteria</taxon>
        <taxon>Bacillati</taxon>
        <taxon>Actinomycetota</taxon>
        <taxon>Actinomycetes</taxon>
        <taxon>Micromonosporales</taxon>
        <taxon>Micromonosporaceae</taxon>
        <taxon>Mangrovihabitans</taxon>
    </lineage>
</organism>
<evidence type="ECO:0000313" key="18">
    <source>
        <dbReference type="EMBL" id="GGL17135.1"/>
    </source>
</evidence>
<comment type="function">
    <text evidence="9">Glycosaminoglycan synthesis. The hyaluronic acid capsule is involved in the pathogenicity of group A Streptococci; it may be the major virulence determinant.</text>
</comment>
<dbReference type="CDD" id="cd06423">
    <property type="entry name" value="CESA_like"/>
    <property type="match status" value="1"/>
</dbReference>
<dbReference type="EC" id="2.4.1.212" evidence="4"/>
<comment type="caution">
    <text evidence="18">The sequence shown here is derived from an EMBL/GenBank/DDBJ whole genome shotgun (WGS) entry which is preliminary data.</text>
</comment>
<evidence type="ECO:0000256" key="1">
    <source>
        <dbReference type="ARBA" id="ARBA00004236"/>
    </source>
</evidence>
<comment type="similarity">
    <text evidence="3">Belongs to the NodC/HAS family.</text>
</comment>
<dbReference type="InterPro" id="IPR029044">
    <property type="entry name" value="Nucleotide-diphossugar_trans"/>
</dbReference>
<feature type="region of interest" description="Disordered" evidence="15">
    <location>
        <begin position="51"/>
        <end position="80"/>
    </location>
</feature>
<gene>
    <name evidence="18" type="ORF">GCM10012284_59650</name>
</gene>
<comment type="catalytic activity">
    <reaction evidence="13">
        <text>[hyaluronan](n) + UDP-N-acetyl-alpha-D-glucosamine = N-acetyl-beta-D-glucosaminyl-(1-&gt;4)-[hyaluronan](n) + UDP + H(+)</text>
        <dbReference type="Rhea" id="RHEA:20465"/>
        <dbReference type="Rhea" id="RHEA-COMP:12583"/>
        <dbReference type="Rhea" id="RHEA-COMP:12585"/>
        <dbReference type="ChEBI" id="CHEBI:15378"/>
        <dbReference type="ChEBI" id="CHEBI:57705"/>
        <dbReference type="ChEBI" id="CHEBI:58223"/>
        <dbReference type="ChEBI" id="CHEBI:132153"/>
        <dbReference type="ChEBI" id="CHEBI:132154"/>
        <dbReference type="EC" id="2.4.1.212"/>
    </reaction>
</comment>
<dbReference type="EMBL" id="BMMX01000055">
    <property type="protein sequence ID" value="GGL17135.1"/>
    <property type="molecule type" value="Genomic_DNA"/>
</dbReference>
<feature type="transmembrane region" description="Helical" evidence="16">
    <location>
        <begin position="441"/>
        <end position="463"/>
    </location>
</feature>
<protein>
    <recommendedName>
        <fullName evidence="10">Hyaluronan synthase</fullName>
        <ecNumber evidence="4">2.4.1.212</ecNumber>
    </recommendedName>
    <alternativeName>
        <fullName evidence="12">Hyaluronate synthase</fullName>
    </alternativeName>
    <alternativeName>
        <fullName evidence="11">Hyaluronic acid synthase</fullName>
    </alternativeName>
</protein>
<dbReference type="InterPro" id="IPR001173">
    <property type="entry name" value="Glyco_trans_2-like"/>
</dbReference>
<dbReference type="SUPFAM" id="SSF53448">
    <property type="entry name" value="Nucleotide-diphospho-sugar transferases"/>
    <property type="match status" value="1"/>
</dbReference>
<keyword evidence="16" id="KW-0812">Transmembrane</keyword>
<feature type="transmembrane region" description="Helical" evidence="16">
    <location>
        <begin position="504"/>
        <end position="524"/>
    </location>
</feature>
<keyword evidence="8 16" id="KW-0472">Membrane</keyword>
<evidence type="ECO:0000256" key="5">
    <source>
        <dbReference type="ARBA" id="ARBA00022475"/>
    </source>
</evidence>
<feature type="transmembrane region" description="Helical" evidence="16">
    <location>
        <begin position="117"/>
        <end position="139"/>
    </location>
</feature>
<comment type="catalytic activity">
    <reaction evidence="14">
        <text>N-acetyl-beta-D-glucosaminyl-(1-&gt;4)-[hyaluronan](n) + UDP-alpha-D-glucuronate = [hyaluronan](n+1) + UDP + H(+)</text>
        <dbReference type="Rhea" id="RHEA:12528"/>
        <dbReference type="Rhea" id="RHEA-COMP:12585"/>
        <dbReference type="Rhea" id="RHEA-COMP:12587"/>
        <dbReference type="ChEBI" id="CHEBI:15378"/>
        <dbReference type="ChEBI" id="CHEBI:58052"/>
        <dbReference type="ChEBI" id="CHEBI:58223"/>
        <dbReference type="ChEBI" id="CHEBI:132153"/>
        <dbReference type="ChEBI" id="CHEBI:132154"/>
        <dbReference type="EC" id="2.4.1.212"/>
    </reaction>
</comment>
<keyword evidence="19" id="KW-1185">Reference proteome</keyword>
<evidence type="ECO:0000256" key="12">
    <source>
        <dbReference type="ARBA" id="ARBA00043237"/>
    </source>
</evidence>
<proteinExistence type="inferred from homology"/>
<evidence type="ECO:0000256" key="15">
    <source>
        <dbReference type="SAM" id="MobiDB-lite"/>
    </source>
</evidence>
<reference evidence="18" key="2">
    <citation type="submission" date="2020-09" db="EMBL/GenBank/DDBJ databases">
        <authorList>
            <person name="Sun Q."/>
            <person name="Zhou Y."/>
        </authorList>
    </citation>
    <scope>NUCLEOTIDE SEQUENCE</scope>
    <source>
        <strain evidence="18">CGMCC 4.7299</strain>
    </source>
</reference>
<keyword evidence="6" id="KW-0328">Glycosyltransferase</keyword>
<evidence type="ECO:0000256" key="13">
    <source>
        <dbReference type="ARBA" id="ARBA00047709"/>
    </source>
</evidence>
<evidence type="ECO:0000256" key="6">
    <source>
        <dbReference type="ARBA" id="ARBA00022676"/>
    </source>
</evidence>
<dbReference type="GO" id="GO:0030213">
    <property type="term" value="P:hyaluronan biosynthetic process"/>
    <property type="evidence" value="ECO:0007669"/>
    <property type="project" value="TreeGrafter"/>
</dbReference>
<dbReference type="Gene3D" id="3.90.550.10">
    <property type="entry name" value="Spore Coat Polysaccharide Biosynthesis Protein SpsA, Chain A"/>
    <property type="match status" value="1"/>
</dbReference>
<feature type="transmembrane region" description="Helical" evidence="16">
    <location>
        <begin position="469"/>
        <end position="492"/>
    </location>
</feature>
<evidence type="ECO:0000256" key="10">
    <source>
        <dbReference type="ARBA" id="ARBA00040508"/>
    </source>
</evidence>
<feature type="compositionally biased region" description="Basic residues" evidence="15">
    <location>
        <begin position="59"/>
        <end position="73"/>
    </location>
</feature>
<comment type="subcellular location">
    <subcellularLocation>
        <location evidence="1">Cell membrane</location>
    </subcellularLocation>
</comment>
<dbReference type="GO" id="GO:0005886">
    <property type="term" value="C:plasma membrane"/>
    <property type="evidence" value="ECO:0007669"/>
    <property type="project" value="UniProtKB-SubCell"/>
</dbReference>
<dbReference type="Pfam" id="PF00535">
    <property type="entry name" value="Glycos_transf_2"/>
    <property type="match status" value="1"/>
</dbReference>
<dbReference type="PANTHER" id="PTHR22913">
    <property type="entry name" value="HYALURONAN SYNTHASE"/>
    <property type="match status" value="1"/>
</dbReference>
<name>A0A8J3FSW9_9ACTN</name>
<dbReference type="PANTHER" id="PTHR22913:SF12">
    <property type="entry name" value="MANNURONAN SYNTHASE"/>
    <property type="match status" value="1"/>
</dbReference>
<comment type="pathway">
    <text evidence="2">Glycan biosynthesis; hyaluronan biosynthesis.</text>
</comment>